<reference evidence="4 5" key="1">
    <citation type="submission" date="2019-03" db="EMBL/GenBank/DDBJ databases">
        <title>Genomic Encyclopedia of Archaeal and Bacterial Type Strains, Phase II (KMG-II): from individual species to whole genera.</title>
        <authorList>
            <person name="Goeker M."/>
        </authorList>
    </citation>
    <scope>NUCLEOTIDE SEQUENCE [LARGE SCALE GENOMIC DNA]</scope>
    <source>
        <strain evidence="4 5">DSM 45499</strain>
    </source>
</reference>
<dbReference type="OrthoDB" id="9775595at2"/>
<dbReference type="AlphaFoldDB" id="A0A4V3FRI2"/>
<gene>
    <name evidence="4" type="ORF">CLV71_115123</name>
</gene>
<organism evidence="4 5">
    <name type="scientific">Actinophytocola oryzae</name>
    <dbReference type="NCBI Taxonomy" id="502181"/>
    <lineage>
        <taxon>Bacteria</taxon>
        <taxon>Bacillati</taxon>
        <taxon>Actinomycetota</taxon>
        <taxon>Actinomycetes</taxon>
        <taxon>Pseudonocardiales</taxon>
        <taxon>Pseudonocardiaceae</taxon>
    </lineage>
</organism>
<dbReference type="RefSeq" id="WP_133906881.1">
    <property type="nucleotide sequence ID" value="NZ_SOCP01000015.1"/>
</dbReference>
<keyword evidence="1 4" id="KW-0808">Transferase</keyword>
<dbReference type="InterPro" id="IPR016181">
    <property type="entry name" value="Acyl_CoA_acyltransferase"/>
</dbReference>
<dbReference type="PANTHER" id="PTHR43420:SF12">
    <property type="entry name" value="N-ACETYLTRANSFERASE DOMAIN-CONTAINING PROTEIN"/>
    <property type="match status" value="1"/>
</dbReference>
<dbReference type="CDD" id="cd04301">
    <property type="entry name" value="NAT_SF"/>
    <property type="match status" value="1"/>
</dbReference>
<protein>
    <submittedName>
        <fullName evidence="4">Acetyltransferase (GNAT) family protein</fullName>
    </submittedName>
</protein>
<evidence type="ECO:0000259" key="3">
    <source>
        <dbReference type="PROSITE" id="PS51186"/>
    </source>
</evidence>
<comment type="caution">
    <text evidence="4">The sequence shown here is derived from an EMBL/GenBank/DDBJ whole genome shotgun (WGS) entry which is preliminary data.</text>
</comment>
<dbReference type="SUPFAM" id="SSF55729">
    <property type="entry name" value="Acyl-CoA N-acyltransferases (Nat)"/>
    <property type="match status" value="1"/>
</dbReference>
<keyword evidence="2" id="KW-0012">Acyltransferase</keyword>
<proteinExistence type="predicted"/>
<accession>A0A4V3FRI2</accession>
<name>A0A4V3FRI2_9PSEU</name>
<evidence type="ECO:0000313" key="4">
    <source>
        <dbReference type="EMBL" id="TDV43661.1"/>
    </source>
</evidence>
<dbReference type="EMBL" id="SOCP01000015">
    <property type="protein sequence ID" value="TDV43661.1"/>
    <property type="molecule type" value="Genomic_DNA"/>
</dbReference>
<dbReference type="PROSITE" id="PS51186">
    <property type="entry name" value="GNAT"/>
    <property type="match status" value="1"/>
</dbReference>
<dbReference type="PANTHER" id="PTHR43420">
    <property type="entry name" value="ACETYLTRANSFERASE"/>
    <property type="match status" value="1"/>
</dbReference>
<dbReference type="InterPro" id="IPR056935">
    <property type="entry name" value="Rv0428c-like_C"/>
</dbReference>
<evidence type="ECO:0000256" key="1">
    <source>
        <dbReference type="ARBA" id="ARBA00022679"/>
    </source>
</evidence>
<evidence type="ECO:0000313" key="5">
    <source>
        <dbReference type="Proteomes" id="UP000294927"/>
    </source>
</evidence>
<evidence type="ECO:0000256" key="2">
    <source>
        <dbReference type="ARBA" id="ARBA00023315"/>
    </source>
</evidence>
<feature type="domain" description="N-acetyltransferase" evidence="3">
    <location>
        <begin position="104"/>
        <end position="246"/>
    </location>
</feature>
<dbReference type="Gene3D" id="3.40.630.30">
    <property type="match status" value="1"/>
</dbReference>
<dbReference type="Pfam" id="PF24553">
    <property type="entry name" value="Rv0428c_C"/>
    <property type="match status" value="1"/>
</dbReference>
<keyword evidence="5" id="KW-1185">Reference proteome</keyword>
<dbReference type="InterPro" id="IPR000182">
    <property type="entry name" value="GNAT_dom"/>
</dbReference>
<dbReference type="GO" id="GO:0016747">
    <property type="term" value="F:acyltransferase activity, transferring groups other than amino-acyl groups"/>
    <property type="evidence" value="ECO:0007669"/>
    <property type="project" value="InterPro"/>
</dbReference>
<dbReference type="InterPro" id="IPR050680">
    <property type="entry name" value="YpeA/RimI_acetyltransf"/>
</dbReference>
<sequence>MFDELMRAGWPAIEEARVDGWIARFSSGVTQRANSVVPKAAPADLDAAIATVQDLYEQRGLPTLFQLTPGTDLDHALAARGYVGGSPTSVHTVDLGTPRAAPGVDIADAPDQDWLDLWWAVDGRGDSDALAVAQKILAGGPALYATVRDEHGAAGVGRLALVDDWGGVYCLAVRPDARRRGLGRLVLDGLLAAGRERGITRSWLQVRAENLGARRLYQRAGYTEVSRYHYRSHRRQEPVQHVHPET</sequence>
<dbReference type="Proteomes" id="UP000294927">
    <property type="component" value="Unassembled WGS sequence"/>
</dbReference>